<evidence type="ECO:0000313" key="2">
    <source>
        <dbReference type="Proteomes" id="UP001529510"/>
    </source>
</evidence>
<feature type="non-terminal residue" evidence="1">
    <location>
        <position position="94"/>
    </location>
</feature>
<name>A0ABD0MKN6_CIRMR</name>
<gene>
    <name evidence="1" type="ORF">M9458_055609</name>
</gene>
<accession>A0ABD0MKN6</accession>
<reference evidence="1 2" key="1">
    <citation type="submission" date="2024-05" db="EMBL/GenBank/DDBJ databases">
        <title>Genome sequencing and assembly of Indian major carp, Cirrhinus mrigala (Hamilton, 1822).</title>
        <authorList>
            <person name="Mohindra V."/>
            <person name="Chowdhury L.M."/>
            <person name="Lal K."/>
            <person name="Jena J.K."/>
        </authorList>
    </citation>
    <scope>NUCLEOTIDE SEQUENCE [LARGE SCALE GENOMIC DNA]</scope>
    <source>
        <strain evidence="1">CM1030</strain>
        <tissue evidence="1">Blood</tissue>
    </source>
</reference>
<feature type="non-terminal residue" evidence="1">
    <location>
        <position position="1"/>
    </location>
</feature>
<evidence type="ECO:0000313" key="1">
    <source>
        <dbReference type="EMBL" id="KAL0149086.1"/>
    </source>
</evidence>
<keyword evidence="2" id="KW-1185">Reference proteome</keyword>
<dbReference type="Proteomes" id="UP001529510">
    <property type="component" value="Unassembled WGS sequence"/>
</dbReference>
<comment type="caution">
    <text evidence="1">The sequence shown here is derived from an EMBL/GenBank/DDBJ whole genome shotgun (WGS) entry which is preliminary data.</text>
</comment>
<protein>
    <submittedName>
        <fullName evidence="1">Uncharacterized protein</fullName>
    </submittedName>
</protein>
<organism evidence="1 2">
    <name type="scientific">Cirrhinus mrigala</name>
    <name type="common">Mrigala</name>
    <dbReference type="NCBI Taxonomy" id="683832"/>
    <lineage>
        <taxon>Eukaryota</taxon>
        <taxon>Metazoa</taxon>
        <taxon>Chordata</taxon>
        <taxon>Craniata</taxon>
        <taxon>Vertebrata</taxon>
        <taxon>Euteleostomi</taxon>
        <taxon>Actinopterygii</taxon>
        <taxon>Neopterygii</taxon>
        <taxon>Teleostei</taxon>
        <taxon>Ostariophysi</taxon>
        <taxon>Cypriniformes</taxon>
        <taxon>Cyprinidae</taxon>
        <taxon>Labeoninae</taxon>
        <taxon>Labeonini</taxon>
        <taxon>Cirrhinus</taxon>
    </lineage>
</organism>
<dbReference type="AlphaFoldDB" id="A0ABD0MKN6"/>
<dbReference type="EMBL" id="JAMKFB020000539">
    <property type="protein sequence ID" value="KAL0149086.1"/>
    <property type="molecule type" value="Genomic_DNA"/>
</dbReference>
<proteinExistence type="predicted"/>
<sequence length="94" mass="10009">LCAPAPKLRISSLSVERQRSVAHDGIQSPDGPKQIRLRLLWPPVLFRPQQPASTACVGGIVVSIAAFQAVDPGSIPGQRISFLATAEVEAELLL</sequence>